<proteinExistence type="predicted"/>
<evidence type="ECO:0000313" key="2">
    <source>
        <dbReference type="Proteomes" id="UP001325248"/>
    </source>
</evidence>
<dbReference type="EMBL" id="CP136422">
    <property type="protein sequence ID" value="WPX72311.1"/>
    <property type="molecule type" value="Genomic_DNA"/>
</dbReference>
<reference evidence="1" key="1">
    <citation type="submission" date="2023-10" db="EMBL/GenBank/DDBJ databases">
        <title>Genome sequence of Blautia coccoides DSM 935.</title>
        <authorList>
            <person name="Boeer T."/>
            <person name="Bengelsdorf F.R."/>
            <person name="Daniel R."/>
            <person name="Poehlein A."/>
        </authorList>
    </citation>
    <scope>NUCLEOTIDE SEQUENCE [LARGE SCALE GENOMIC DNA]</scope>
    <source>
        <strain evidence="1">DSM 935</strain>
    </source>
</reference>
<organism evidence="1 2">
    <name type="scientific">Blautia producta</name>
    <dbReference type="NCBI Taxonomy" id="33035"/>
    <lineage>
        <taxon>Bacteria</taxon>
        <taxon>Bacillati</taxon>
        <taxon>Bacillota</taxon>
        <taxon>Clostridia</taxon>
        <taxon>Lachnospirales</taxon>
        <taxon>Lachnospiraceae</taxon>
        <taxon>Blautia</taxon>
    </lineage>
</organism>
<sequence length="86" mass="10033">MKEEKMKQRYDLKGQQCQDTAPDTTTESISCWCLPATIKNRFYKNDIHDVYQVAACSKLNLMEMGFNEFEIALVVCTLREYGLDLR</sequence>
<protein>
    <submittedName>
        <fullName evidence="1">Uncharacterized protein</fullName>
    </submittedName>
</protein>
<gene>
    <name evidence="1" type="ORF">BLCOC_06470</name>
</gene>
<name>A0ABZ0U524_9FIRM</name>
<accession>A0ABZ0U524</accession>
<evidence type="ECO:0000313" key="1">
    <source>
        <dbReference type="EMBL" id="WPX72311.1"/>
    </source>
</evidence>
<keyword evidence="2" id="KW-1185">Reference proteome</keyword>
<dbReference type="Proteomes" id="UP001325248">
    <property type="component" value="Chromosome"/>
</dbReference>